<evidence type="ECO:0000313" key="2">
    <source>
        <dbReference type="Proteomes" id="UP001163046"/>
    </source>
</evidence>
<comment type="caution">
    <text evidence="1">The sequence shown here is derived from an EMBL/GenBank/DDBJ whole genome shotgun (WGS) entry which is preliminary data.</text>
</comment>
<dbReference type="InterPro" id="IPR013783">
    <property type="entry name" value="Ig-like_fold"/>
</dbReference>
<gene>
    <name evidence="1" type="ORF">OS493_014782</name>
</gene>
<accession>A0A9W9YD65</accession>
<proteinExistence type="predicted"/>
<name>A0A9W9YD65_9CNID</name>
<dbReference type="AlphaFoldDB" id="A0A9W9YD65"/>
<evidence type="ECO:0008006" key="3">
    <source>
        <dbReference type="Google" id="ProtNLM"/>
    </source>
</evidence>
<organism evidence="1 2">
    <name type="scientific">Desmophyllum pertusum</name>
    <dbReference type="NCBI Taxonomy" id="174260"/>
    <lineage>
        <taxon>Eukaryota</taxon>
        <taxon>Metazoa</taxon>
        <taxon>Cnidaria</taxon>
        <taxon>Anthozoa</taxon>
        <taxon>Hexacorallia</taxon>
        <taxon>Scleractinia</taxon>
        <taxon>Caryophylliina</taxon>
        <taxon>Caryophylliidae</taxon>
        <taxon>Desmophyllum</taxon>
    </lineage>
</organism>
<protein>
    <recommendedName>
        <fullName evidence="3">Fibronectin type-III domain-containing protein</fullName>
    </recommendedName>
</protein>
<keyword evidence="2" id="KW-1185">Reference proteome</keyword>
<reference evidence="1" key="1">
    <citation type="submission" date="2023-01" db="EMBL/GenBank/DDBJ databases">
        <title>Genome assembly of the deep-sea coral Lophelia pertusa.</title>
        <authorList>
            <person name="Herrera S."/>
            <person name="Cordes E."/>
        </authorList>
    </citation>
    <scope>NUCLEOTIDE SEQUENCE</scope>
    <source>
        <strain evidence="1">USNM1676648</strain>
        <tissue evidence="1">Polyp</tissue>
    </source>
</reference>
<sequence>MKKLSGIVTFIVYTMAVIMDTYTNTTGAGVPSAPPANFRLDSVGLSSITVTWERVPAGHRTAT</sequence>
<dbReference type="SUPFAM" id="SSF49265">
    <property type="entry name" value="Fibronectin type III"/>
    <property type="match status" value="1"/>
</dbReference>
<dbReference type="InterPro" id="IPR036116">
    <property type="entry name" value="FN3_sf"/>
</dbReference>
<dbReference type="Gene3D" id="2.60.40.10">
    <property type="entry name" value="Immunoglobulins"/>
    <property type="match status" value="1"/>
</dbReference>
<evidence type="ECO:0000313" key="1">
    <source>
        <dbReference type="EMBL" id="KAJ7334465.1"/>
    </source>
</evidence>
<dbReference type="EMBL" id="MU827784">
    <property type="protein sequence ID" value="KAJ7334465.1"/>
    <property type="molecule type" value="Genomic_DNA"/>
</dbReference>
<dbReference type="Proteomes" id="UP001163046">
    <property type="component" value="Unassembled WGS sequence"/>
</dbReference>